<evidence type="ECO:0000313" key="15">
    <source>
        <dbReference type="Proteomes" id="UP000011859"/>
    </source>
</evidence>
<dbReference type="Pfam" id="PF21654">
    <property type="entry name" value="DncV-like_NTFase"/>
    <property type="match status" value="1"/>
</dbReference>
<evidence type="ECO:0000259" key="12">
    <source>
        <dbReference type="Pfam" id="PF21654"/>
    </source>
</evidence>
<evidence type="ECO:0000256" key="3">
    <source>
        <dbReference type="ARBA" id="ARBA00022723"/>
    </source>
</evidence>
<dbReference type="KEGG" id="rhd:R2APBS1_1758"/>
<evidence type="ECO:0000256" key="8">
    <source>
        <dbReference type="ARBA" id="ARBA00023118"/>
    </source>
</evidence>
<dbReference type="NCBIfam" id="NF041078">
    <property type="entry name" value="cGAS"/>
    <property type="match status" value="1"/>
</dbReference>
<dbReference type="OrthoDB" id="6402963at2"/>
<name>M4NGV8_9GAMM</name>
<evidence type="ECO:0000256" key="11">
    <source>
        <dbReference type="ARBA" id="ARBA00048304"/>
    </source>
</evidence>
<dbReference type="eggNOG" id="ENOG502Z9WZ">
    <property type="taxonomic scope" value="Bacteria"/>
</dbReference>
<keyword evidence="5" id="KW-0067">ATP-binding</keyword>
<dbReference type="GO" id="GO:0046872">
    <property type="term" value="F:metal ion binding"/>
    <property type="evidence" value="ECO:0007669"/>
    <property type="project" value="UniProtKB-KW"/>
</dbReference>
<dbReference type="InterPro" id="IPR047805">
    <property type="entry name" value="GAMP_synthase"/>
</dbReference>
<evidence type="ECO:0000313" key="14">
    <source>
        <dbReference type="EMBL" id="AGG88888.1"/>
    </source>
</evidence>
<dbReference type="GO" id="GO:0051607">
    <property type="term" value="P:defense response to virus"/>
    <property type="evidence" value="ECO:0007669"/>
    <property type="project" value="UniProtKB-KW"/>
</dbReference>
<keyword evidence="4" id="KW-0547">Nucleotide-binding</keyword>
<protein>
    <recommendedName>
        <fullName evidence="10">Cyclic GMP-AMP synthase</fullName>
    </recommendedName>
</protein>
<dbReference type="AlphaFoldDB" id="M4NGV8"/>
<evidence type="ECO:0000256" key="7">
    <source>
        <dbReference type="ARBA" id="ARBA00023080"/>
    </source>
</evidence>
<reference evidence="14 15" key="1">
    <citation type="submission" date="2012-04" db="EMBL/GenBank/DDBJ databases">
        <title>Complete genome of Rhodanobacter sp. 2APBS1.</title>
        <authorList>
            <consortium name="US DOE Joint Genome Institute"/>
            <person name="Huntemann M."/>
            <person name="Wei C.-L."/>
            <person name="Han J."/>
            <person name="Detter J.C."/>
            <person name="Han C."/>
            <person name="Tapia R."/>
            <person name="Munk A.C.C."/>
            <person name="Chen A."/>
            <person name="Krypides N."/>
            <person name="Mavromatis K."/>
            <person name="Markowitz V."/>
            <person name="Szeto E."/>
            <person name="Ivanova N."/>
            <person name="Mikhailova N."/>
            <person name="Ovchinnikova G."/>
            <person name="Pagani I."/>
            <person name="Pati A."/>
            <person name="Goodwin L."/>
            <person name="Peters L."/>
            <person name="Pitluck S."/>
            <person name="Woyke T."/>
            <person name="Prakash O."/>
            <person name="Elkins J."/>
            <person name="Brown S."/>
            <person name="Palumbo A."/>
            <person name="Hemme C."/>
            <person name="Zhou J."/>
            <person name="Watson D."/>
            <person name="Jardine P."/>
            <person name="Kostka J."/>
            <person name="Green S."/>
        </authorList>
    </citation>
    <scope>NUCLEOTIDE SEQUENCE [LARGE SCALE GENOMIC DNA]</scope>
    <source>
        <strain evidence="14 15">2APBS1</strain>
    </source>
</reference>
<keyword evidence="2" id="KW-0548">Nucleotidyltransferase</keyword>
<sequence length="387" mass="43451">MLSLHKLFLNAGAPDSFDEVIAPTDSQRRTLMAAKNAIREHLRADIRAATTTVLGMDRMVTPRFRTQGSWAYKTCVQAAHRPPQEMDWDFGVYLPVTVWDEHAPPARMAKLYFELVERSLGQLCEREGWRLERGNTRCVRIRIADWAHIDVPLYAAPEAKFHQVMEKAVALNSAHHAYLHLRESAALDEAPEPFWELLDEIHVATRDGRWLPSDPEAVAKWFDDQVLVHGEQLRRVCCYLKAWRDYHWRDGGGPSSVLIMIVVTQAFDATPRRDDLAVERAAMTLARALGDGVYERGIDGGEEDFNRMSSGERLIAVQRAESLARQMSLSRHFGPGLRQTAVDNVRAQFGPRIADNCELVAADDGTDVRRVPAAQVVPPVVGATKAG</sequence>
<dbReference type="GO" id="GO:0005525">
    <property type="term" value="F:GTP binding"/>
    <property type="evidence" value="ECO:0007669"/>
    <property type="project" value="UniProtKB-KW"/>
</dbReference>
<evidence type="ECO:0000256" key="4">
    <source>
        <dbReference type="ARBA" id="ARBA00022741"/>
    </source>
</evidence>
<evidence type="ECO:0000256" key="6">
    <source>
        <dbReference type="ARBA" id="ARBA00022842"/>
    </source>
</evidence>
<evidence type="ECO:0000256" key="1">
    <source>
        <dbReference type="ARBA" id="ARBA00022679"/>
    </source>
</evidence>
<keyword evidence="15" id="KW-1185">Reference proteome</keyword>
<proteinExistence type="predicted"/>
<evidence type="ECO:0000256" key="10">
    <source>
        <dbReference type="ARBA" id="ARBA00044145"/>
    </source>
</evidence>
<dbReference type="HOGENOM" id="CLU_051668_0_0_6"/>
<organism evidence="14 15">
    <name type="scientific">Rhodanobacter denitrificans</name>
    <dbReference type="NCBI Taxonomy" id="666685"/>
    <lineage>
        <taxon>Bacteria</taxon>
        <taxon>Pseudomonadati</taxon>
        <taxon>Pseudomonadota</taxon>
        <taxon>Gammaproteobacteria</taxon>
        <taxon>Lysobacterales</taxon>
        <taxon>Rhodanobacteraceae</taxon>
        <taxon>Rhodanobacter</taxon>
    </lineage>
</organism>
<evidence type="ECO:0000256" key="2">
    <source>
        <dbReference type="ARBA" id="ARBA00022695"/>
    </source>
</evidence>
<accession>M4NGV8</accession>
<dbReference type="GO" id="GO:0005524">
    <property type="term" value="F:ATP binding"/>
    <property type="evidence" value="ECO:0007669"/>
    <property type="project" value="UniProtKB-KW"/>
</dbReference>
<keyword evidence="3" id="KW-0479">Metal-binding</keyword>
<feature type="domain" description="Cyclic GMP-AMP synthase DncV-like nucleotidyltransferase" evidence="12">
    <location>
        <begin position="62"/>
        <end position="154"/>
    </location>
</feature>
<keyword evidence="9" id="KW-0342">GTP-binding</keyword>
<evidence type="ECO:0000256" key="9">
    <source>
        <dbReference type="ARBA" id="ARBA00023134"/>
    </source>
</evidence>
<dbReference type="Pfam" id="PF21713">
    <property type="entry name" value="DncV_C"/>
    <property type="match status" value="1"/>
</dbReference>
<comment type="catalytic activity">
    <reaction evidence="11">
        <text>GTP + ATP = 3',3'-cGAMP + 2 diphosphate</text>
        <dbReference type="Rhea" id="RHEA:35647"/>
        <dbReference type="ChEBI" id="CHEBI:30616"/>
        <dbReference type="ChEBI" id="CHEBI:33019"/>
        <dbReference type="ChEBI" id="CHEBI:37565"/>
        <dbReference type="ChEBI" id="CHEBI:71501"/>
    </reaction>
    <physiologicalReaction direction="left-to-right" evidence="11">
        <dbReference type="Rhea" id="RHEA:35648"/>
    </physiologicalReaction>
</comment>
<feature type="domain" description="Cyclic GMP-AMP synthase C-terminal" evidence="13">
    <location>
        <begin position="230"/>
        <end position="356"/>
    </location>
</feature>
<keyword evidence="1" id="KW-0808">Transferase</keyword>
<keyword evidence="6" id="KW-0460">Magnesium</keyword>
<dbReference type="Proteomes" id="UP000011859">
    <property type="component" value="Chromosome"/>
</dbReference>
<keyword evidence="8" id="KW-0051">Antiviral defense</keyword>
<evidence type="ECO:0000256" key="5">
    <source>
        <dbReference type="ARBA" id="ARBA00022840"/>
    </source>
</evidence>
<gene>
    <name evidence="14" type="ORF">R2APBS1_1758</name>
</gene>
<dbReference type="InterPro" id="IPR048445">
    <property type="entry name" value="DncV-like_NTFase"/>
</dbReference>
<dbReference type="GO" id="GO:0009117">
    <property type="term" value="P:nucleotide metabolic process"/>
    <property type="evidence" value="ECO:0007669"/>
    <property type="project" value="UniProtKB-KW"/>
</dbReference>
<evidence type="ECO:0000259" key="13">
    <source>
        <dbReference type="Pfam" id="PF21713"/>
    </source>
</evidence>
<keyword evidence="7" id="KW-0546">Nucleotide metabolism</keyword>
<dbReference type="InterPro" id="IPR048446">
    <property type="entry name" value="DncV_C"/>
</dbReference>
<dbReference type="STRING" id="666685.R2APBS1_1758"/>
<dbReference type="GO" id="GO:0140701">
    <property type="term" value="F:3',3'-cyclic GMP-AMP synthase activity"/>
    <property type="evidence" value="ECO:0007669"/>
    <property type="project" value="InterPro"/>
</dbReference>
<dbReference type="EMBL" id="CP003470">
    <property type="protein sequence ID" value="AGG88888.1"/>
    <property type="molecule type" value="Genomic_DNA"/>
</dbReference>